<dbReference type="Proteomes" id="UP001063698">
    <property type="component" value="Chromosome"/>
</dbReference>
<proteinExistence type="predicted"/>
<dbReference type="EMBL" id="CP006868">
    <property type="protein sequence ID" value="UXD21982.1"/>
    <property type="molecule type" value="Genomic_DNA"/>
</dbReference>
<keyword evidence="2" id="KW-1185">Reference proteome</keyword>
<accession>A0A977KAB9</accession>
<gene>
    <name evidence="1" type="ORF">IPA_00460</name>
</gene>
<name>A0A977KAB9_9CREN</name>
<organism evidence="1 2">
    <name type="scientific">Ignicoccus pacificus DSM 13166</name>
    <dbReference type="NCBI Taxonomy" id="940294"/>
    <lineage>
        <taxon>Archaea</taxon>
        <taxon>Thermoproteota</taxon>
        <taxon>Thermoprotei</taxon>
        <taxon>Desulfurococcales</taxon>
        <taxon>Desulfurococcaceae</taxon>
        <taxon>Ignicoccus</taxon>
    </lineage>
</organism>
<sequence length="345" mass="39611">MNALYEALLALWEGREPNYSLVLGTEGGSEGAVRELVSSLWVKCYNEGKRRICVYSYKRIPKHPIPLLLDARGTVISWDKDGPHLLAYPFHKFFNVGEIDYPNGTPLYAFEKLDGTMISVFWDGERLRAATRKRMDIDSPFASKALEMLDNFDPKGHTYVFELLGPGCGSPWVGVREEVDELLIKEGGWRLVPLAKRNMNDLKLFPLPGPRSFRVRDWGEAKEIAEREGIEGMVLWYEEGTVRPKMYKVKSKRYSNLIELLNQGYSGLARIILKGKLDDIARFLDKRVYEKAKLIEEKLDEITKATISGFIEDEDVKEWLSIDPERAVEEVVKKCLRENCRELLS</sequence>
<evidence type="ECO:0000313" key="2">
    <source>
        <dbReference type="Proteomes" id="UP001063698"/>
    </source>
</evidence>
<dbReference type="SUPFAM" id="SSF56091">
    <property type="entry name" value="DNA ligase/mRNA capping enzyme, catalytic domain"/>
    <property type="match status" value="1"/>
</dbReference>
<dbReference type="AlphaFoldDB" id="A0A977KAB9"/>
<evidence type="ECO:0008006" key="3">
    <source>
        <dbReference type="Google" id="ProtNLM"/>
    </source>
</evidence>
<evidence type="ECO:0000313" key="1">
    <source>
        <dbReference type="EMBL" id="UXD21982.1"/>
    </source>
</evidence>
<reference evidence="1" key="1">
    <citation type="submission" date="2013-11" db="EMBL/GenBank/DDBJ databases">
        <title>Comparative genomics of Ignicoccus.</title>
        <authorList>
            <person name="Podar M."/>
        </authorList>
    </citation>
    <scope>NUCLEOTIDE SEQUENCE</scope>
    <source>
        <strain evidence="1">DSM 13166</strain>
    </source>
</reference>
<dbReference type="KEGG" id="ipc:IPA_00460"/>
<protein>
    <recommendedName>
        <fullName evidence="3">RNA ligase</fullName>
    </recommendedName>
</protein>